<dbReference type="PANTHER" id="PTHR43646">
    <property type="entry name" value="GLYCOSYLTRANSFERASE"/>
    <property type="match status" value="1"/>
</dbReference>
<dbReference type="PANTHER" id="PTHR43646:SF3">
    <property type="entry name" value="SLR1566 PROTEIN"/>
    <property type="match status" value="1"/>
</dbReference>
<keyword evidence="3" id="KW-0808">Transferase</keyword>
<evidence type="ECO:0000313" key="4">
    <source>
        <dbReference type="Proteomes" id="UP000242310"/>
    </source>
</evidence>
<dbReference type="InterPro" id="IPR001173">
    <property type="entry name" value="Glyco_trans_2-like"/>
</dbReference>
<evidence type="ECO:0000259" key="2">
    <source>
        <dbReference type="Pfam" id="PF00535"/>
    </source>
</evidence>
<feature type="transmembrane region" description="Helical" evidence="1">
    <location>
        <begin position="276"/>
        <end position="299"/>
    </location>
</feature>
<dbReference type="OrthoDB" id="9800276at2"/>
<dbReference type="EMBL" id="PYAV01000011">
    <property type="protein sequence ID" value="PSL43268.1"/>
    <property type="molecule type" value="Genomic_DNA"/>
</dbReference>
<protein>
    <submittedName>
        <fullName evidence="3">Cellulose synthase/poly-beta-1,6-N-acetylglucosamine synthase-like glycosyltransferase</fullName>
    </submittedName>
</protein>
<dbReference type="AlphaFoldDB" id="A0A2P8HAL7"/>
<evidence type="ECO:0000256" key="1">
    <source>
        <dbReference type="SAM" id="Phobius"/>
    </source>
</evidence>
<comment type="caution">
    <text evidence="3">The sequence shown here is derived from an EMBL/GenBank/DDBJ whole genome shotgun (WGS) entry which is preliminary data.</text>
</comment>
<dbReference type="Gene3D" id="3.90.550.10">
    <property type="entry name" value="Spore Coat Polysaccharide Biosynthesis Protein SpsA, Chain A"/>
    <property type="match status" value="1"/>
</dbReference>
<feature type="transmembrane region" description="Helical" evidence="1">
    <location>
        <begin position="330"/>
        <end position="348"/>
    </location>
</feature>
<keyword evidence="1" id="KW-0812">Transmembrane</keyword>
<dbReference type="Pfam" id="PF00535">
    <property type="entry name" value="Glycos_transf_2"/>
    <property type="match status" value="1"/>
</dbReference>
<reference evidence="3 4" key="1">
    <citation type="submission" date="2018-03" db="EMBL/GenBank/DDBJ databases">
        <title>Genomic Encyclopedia of Type Strains, Phase III (KMG-III): the genomes of soil and plant-associated and newly described type strains.</title>
        <authorList>
            <person name="Whitman W."/>
        </authorList>
    </citation>
    <scope>NUCLEOTIDE SEQUENCE [LARGE SCALE GENOMIC DNA]</scope>
    <source>
        <strain evidence="3 4">CGMCC 1.07653</strain>
    </source>
</reference>
<organism evidence="3 4">
    <name type="scientific">Salsuginibacillus halophilus</name>
    <dbReference type="NCBI Taxonomy" id="517424"/>
    <lineage>
        <taxon>Bacteria</taxon>
        <taxon>Bacillati</taxon>
        <taxon>Bacillota</taxon>
        <taxon>Bacilli</taxon>
        <taxon>Bacillales</taxon>
        <taxon>Bacillaceae</taxon>
        <taxon>Salsuginibacillus</taxon>
    </lineage>
</organism>
<gene>
    <name evidence="3" type="ORF">B0H94_11193</name>
</gene>
<dbReference type="CDD" id="cd06423">
    <property type="entry name" value="CESA_like"/>
    <property type="match status" value="1"/>
</dbReference>
<keyword evidence="1" id="KW-0472">Membrane</keyword>
<evidence type="ECO:0000313" key="3">
    <source>
        <dbReference type="EMBL" id="PSL43268.1"/>
    </source>
</evidence>
<dbReference type="InterPro" id="IPR029044">
    <property type="entry name" value="Nucleotide-diphossugar_trans"/>
</dbReference>
<dbReference type="Proteomes" id="UP000242310">
    <property type="component" value="Unassembled WGS sequence"/>
</dbReference>
<keyword evidence="4" id="KW-1185">Reference proteome</keyword>
<accession>A0A2P8HAL7</accession>
<dbReference type="GO" id="GO:0016740">
    <property type="term" value="F:transferase activity"/>
    <property type="evidence" value="ECO:0007669"/>
    <property type="project" value="UniProtKB-KW"/>
</dbReference>
<dbReference type="RefSeq" id="WP_106589408.1">
    <property type="nucleotide sequence ID" value="NZ_PYAV01000011.1"/>
</dbReference>
<name>A0A2P8HAL7_9BACI</name>
<dbReference type="SUPFAM" id="SSF53448">
    <property type="entry name" value="Nucleotide-diphospho-sugar transferases"/>
    <property type="match status" value="1"/>
</dbReference>
<feature type="domain" description="Glycosyltransferase 2-like" evidence="2">
    <location>
        <begin position="40"/>
        <end position="212"/>
    </location>
</feature>
<keyword evidence="1" id="KW-1133">Transmembrane helix</keyword>
<proteinExistence type="predicted"/>
<sequence length="368" mass="41782">MTVWIIFLSCILLWVIINRCFLIPFKPGPVQDESEAPFISILVPLRNERDNVDGLIQALQASTYEHTEWIFLDDGSTDKTLETLQASTAHVHNVKIIQGRPLPDGWVGKVHACHQLSEHARGDYLCFFDADVRPAPKAVEAALFTSRRYEAGLVSGFPHFTYQGWLSSLLVPMQHVLILLHLPLAIANFTKLPAASAAHGAFMFFERKAYDKAGGHAAIKDSLVEDVHFMRLMKKSGARGILTRVSRFVTCRMYTDSRSTWEGFSKNAFPGIGRSYTALGFISVVYFGLFILPAFFAVYGMLNGTLLYTAPLFLTWLIRAVIDWTNYERWWLFVTHPFAAAAFLAVLWRSAWLHLKKRGFQWKGRRYA</sequence>
<feature type="transmembrane region" description="Helical" evidence="1">
    <location>
        <begin position="306"/>
        <end position="324"/>
    </location>
</feature>